<dbReference type="Ensembl" id="ENSGWIT00000059882.1">
    <property type="protein sequence ID" value="ENSGWIP00000055625.1"/>
    <property type="gene ID" value="ENSGWIG00000026457.1"/>
</dbReference>
<reference evidence="3" key="1">
    <citation type="submission" date="2020-06" db="EMBL/GenBank/DDBJ databases">
        <authorList>
            <consortium name="Wellcome Sanger Institute Data Sharing"/>
        </authorList>
    </citation>
    <scope>NUCLEOTIDE SEQUENCE [LARGE SCALE GENOMIC DNA]</scope>
</reference>
<name>A0A8C5I7W4_GOUWI</name>
<protein>
    <recommendedName>
        <fullName evidence="5">Tubulin/FtsZ GTPase domain-containing protein</fullName>
    </recommendedName>
</protein>
<dbReference type="Proteomes" id="UP000694680">
    <property type="component" value="Chromosome 24"/>
</dbReference>
<evidence type="ECO:0000256" key="1">
    <source>
        <dbReference type="ARBA" id="ARBA00004496"/>
    </source>
</evidence>
<dbReference type="SUPFAM" id="SSF52490">
    <property type="entry name" value="Tubulin nucleotide-binding domain-like"/>
    <property type="match status" value="1"/>
</dbReference>
<proteinExistence type="predicted"/>
<keyword evidence="2" id="KW-0963">Cytoplasm</keyword>
<sequence length="70" mass="8015">MSHHVHLSVGQCGNQVGCRFWDLALREHAHVNKNGLYDEALGSFFRNVDSRYLHSSIIWQDLLQSKSSAF</sequence>
<evidence type="ECO:0008006" key="5">
    <source>
        <dbReference type="Google" id="ProtNLM"/>
    </source>
</evidence>
<dbReference type="Gene3D" id="3.40.50.1440">
    <property type="entry name" value="Tubulin/FtsZ, GTPase domain"/>
    <property type="match status" value="1"/>
</dbReference>
<accession>A0A8C5I7W4</accession>
<evidence type="ECO:0000313" key="3">
    <source>
        <dbReference type="Ensembl" id="ENSGWIP00000055625.1"/>
    </source>
</evidence>
<evidence type="ECO:0000313" key="4">
    <source>
        <dbReference type="Proteomes" id="UP000694680"/>
    </source>
</evidence>
<evidence type="ECO:0000256" key="2">
    <source>
        <dbReference type="ARBA" id="ARBA00022490"/>
    </source>
</evidence>
<comment type="subcellular location">
    <subcellularLocation>
        <location evidence="1">Cytoplasm</location>
    </subcellularLocation>
</comment>
<reference evidence="3" key="3">
    <citation type="submission" date="2025-09" db="UniProtKB">
        <authorList>
            <consortium name="Ensembl"/>
        </authorList>
    </citation>
    <scope>IDENTIFICATION</scope>
</reference>
<keyword evidence="4" id="KW-1185">Reference proteome</keyword>
<dbReference type="GO" id="GO:0005737">
    <property type="term" value="C:cytoplasm"/>
    <property type="evidence" value="ECO:0007669"/>
    <property type="project" value="UniProtKB-SubCell"/>
</dbReference>
<reference evidence="3" key="2">
    <citation type="submission" date="2025-08" db="UniProtKB">
        <authorList>
            <consortium name="Ensembl"/>
        </authorList>
    </citation>
    <scope>IDENTIFICATION</scope>
</reference>
<dbReference type="AlphaFoldDB" id="A0A8C5I7W4"/>
<organism evidence="3 4">
    <name type="scientific">Gouania willdenowi</name>
    <name type="common">Blunt-snouted clingfish</name>
    <name type="synonym">Lepadogaster willdenowi</name>
    <dbReference type="NCBI Taxonomy" id="441366"/>
    <lineage>
        <taxon>Eukaryota</taxon>
        <taxon>Metazoa</taxon>
        <taxon>Chordata</taxon>
        <taxon>Craniata</taxon>
        <taxon>Vertebrata</taxon>
        <taxon>Euteleostomi</taxon>
        <taxon>Actinopterygii</taxon>
        <taxon>Neopterygii</taxon>
        <taxon>Teleostei</taxon>
        <taxon>Neoteleostei</taxon>
        <taxon>Acanthomorphata</taxon>
        <taxon>Ovalentaria</taxon>
        <taxon>Blenniimorphae</taxon>
        <taxon>Blenniiformes</taxon>
        <taxon>Gobiesocoidei</taxon>
        <taxon>Gobiesocidae</taxon>
        <taxon>Gobiesocinae</taxon>
        <taxon>Gouania</taxon>
    </lineage>
</organism>
<dbReference type="InterPro" id="IPR036525">
    <property type="entry name" value="Tubulin/FtsZ_GTPase_sf"/>
</dbReference>